<dbReference type="Proteomes" id="UP001171165">
    <property type="component" value="Unassembled WGS sequence"/>
</dbReference>
<evidence type="ECO:0000256" key="1">
    <source>
        <dbReference type="ARBA" id="ARBA00005322"/>
    </source>
</evidence>
<dbReference type="EMBL" id="UAUE01000007">
    <property type="protein sequence ID" value="SPY95028.1"/>
    <property type="molecule type" value="Genomic_DNA"/>
</dbReference>
<keyword evidence="3" id="KW-0678">Repressor</keyword>
<dbReference type="Proteomes" id="UP000251485">
    <property type="component" value="Unassembled WGS sequence"/>
</dbReference>
<dbReference type="InterPro" id="IPR031316">
    <property type="entry name" value="FlgM_C"/>
</dbReference>
<dbReference type="InterPro" id="IPR035890">
    <property type="entry name" value="Anti-sigma-28_factor_FlgM_sf"/>
</dbReference>
<dbReference type="OrthoDB" id="7062942at2"/>
<evidence type="ECO:0000256" key="2">
    <source>
        <dbReference type="ARBA" id="ARBA00017823"/>
    </source>
</evidence>
<keyword evidence="4" id="KW-1005">Bacterial flagellum biogenesis</keyword>
<evidence type="ECO:0000259" key="9">
    <source>
        <dbReference type="Pfam" id="PF04316"/>
    </source>
</evidence>
<evidence type="ECO:0000256" key="6">
    <source>
        <dbReference type="ARBA" id="ARBA00023163"/>
    </source>
</evidence>
<organism evidence="11 15">
    <name type="scientific">Proteus mirabilis</name>
    <dbReference type="NCBI Taxonomy" id="584"/>
    <lineage>
        <taxon>Bacteria</taxon>
        <taxon>Pseudomonadati</taxon>
        <taxon>Pseudomonadota</taxon>
        <taxon>Gammaproteobacteria</taxon>
        <taxon>Enterobacterales</taxon>
        <taxon>Morganellaceae</taxon>
        <taxon>Proteus</taxon>
    </lineage>
</organism>
<comment type="function">
    <text evidence="7">Responsible for the coupling of flagellin expression to flagellar assembly by preventing expression of the flagellin genes when a component of the middle class of proteins is defective. It negatively regulates flagellar genes by inhibiting the activity of FliA by directly binding to FliA.</text>
</comment>
<reference evidence="11" key="3">
    <citation type="submission" date="2023-06" db="EMBL/GenBank/DDBJ databases">
        <authorList>
            <consortium name="Clinical and Environmental Microbiology Branch: Whole genome sequencing antimicrobial resistance pathogens in the healthcare setting"/>
        </authorList>
    </citation>
    <scope>NUCLEOTIDE SEQUENCE</scope>
    <source>
        <strain evidence="11">Microbial</strain>
    </source>
</reference>
<dbReference type="EMBL" id="CP021694">
    <property type="protein sequence ID" value="ARX34400.1"/>
    <property type="molecule type" value="Genomic_DNA"/>
</dbReference>
<evidence type="ECO:0000313" key="10">
    <source>
        <dbReference type="EMBL" id="ARX34400.1"/>
    </source>
</evidence>
<accession>A0A1Z1SUI5</accession>
<dbReference type="GO" id="GO:0045892">
    <property type="term" value="P:negative regulation of DNA-templated transcription"/>
    <property type="evidence" value="ECO:0007669"/>
    <property type="project" value="InterPro"/>
</dbReference>
<evidence type="ECO:0000313" key="11">
    <source>
        <dbReference type="EMBL" id="EKW9776380.1"/>
    </source>
</evidence>
<dbReference type="GO" id="GO:0044781">
    <property type="term" value="P:bacterial-type flagellum organization"/>
    <property type="evidence" value="ECO:0007669"/>
    <property type="project" value="UniProtKB-KW"/>
</dbReference>
<dbReference type="Pfam" id="PF04316">
    <property type="entry name" value="FlgM"/>
    <property type="match status" value="1"/>
</dbReference>
<keyword evidence="6" id="KW-0804">Transcription</keyword>
<protein>
    <recommendedName>
        <fullName evidence="2">Negative regulator of flagellin synthesis</fullName>
    </recommendedName>
    <alternativeName>
        <fullName evidence="8">Anti-sigma-28 factor</fullName>
    </alternativeName>
</protein>
<evidence type="ECO:0000256" key="8">
    <source>
        <dbReference type="ARBA" id="ARBA00030117"/>
    </source>
</evidence>
<dbReference type="InterPro" id="IPR007412">
    <property type="entry name" value="FlgM"/>
</dbReference>
<evidence type="ECO:0000256" key="3">
    <source>
        <dbReference type="ARBA" id="ARBA00022491"/>
    </source>
</evidence>
<gene>
    <name evidence="11" type="primary">flgM</name>
    <name evidence="10" type="ORF">AM402_09680</name>
    <name evidence="12" type="ORF">NCTC10975_01392</name>
    <name evidence="11" type="ORF">PW210_002206</name>
</gene>
<evidence type="ECO:0000313" key="14">
    <source>
        <dbReference type="Proteomes" id="UP000251485"/>
    </source>
</evidence>
<proteinExistence type="inferred from homology"/>
<reference evidence="12 14" key="2">
    <citation type="submission" date="2018-06" db="EMBL/GenBank/DDBJ databases">
        <authorList>
            <consortium name="Pathogen Informatics"/>
            <person name="Doyle S."/>
        </authorList>
    </citation>
    <scope>NUCLEOTIDE SEQUENCE [LARGE SCALE GENOMIC DNA]</scope>
    <source>
        <strain evidence="12 14">NCTC10975</strain>
    </source>
</reference>
<evidence type="ECO:0000313" key="15">
    <source>
        <dbReference type="Proteomes" id="UP001171165"/>
    </source>
</evidence>
<dbReference type="KEGG" id="pvl:AOB99_10235"/>
<evidence type="ECO:0000256" key="7">
    <source>
        <dbReference type="ARBA" id="ARBA00024739"/>
    </source>
</evidence>
<evidence type="ECO:0000313" key="13">
    <source>
        <dbReference type="Proteomes" id="UP000195540"/>
    </source>
</evidence>
<dbReference type="EMBL" id="ABKSPD020000007">
    <property type="protein sequence ID" value="EKW9776380.1"/>
    <property type="molecule type" value="Genomic_DNA"/>
</dbReference>
<reference evidence="10 13" key="1">
    <citation type="submission" date="2017-05" db="EMBL/GenBank/DDBJ databases">
        <title>Whole genome sequencing of Proteus mirabilis AR_0155.</title>
        <authorList>
            <person name="Conlan S."/>
            <person name="Thomas P.J."/>
            <person name="Mullikin J."/>
            <person name="Frank K.M."/>
            <person name="Segre J.A."/>
        </authorList>
    </citation>
    <scope>NUCLEOTIDE SEQUENCE [LARGE SCALE GENOMIC DNA]</scope>
    <source>
        <strain evidence="10 13">AR_0155</strain>
    </source>
</reference>
<comment type="similarity">
    <text evidence="1">Belongs to the FlgM family.</text>
</comment>
<dbReference type="GeneID" id="6801535"/>
<evidence type="ECO:0000256" key="5">
    <source>
        <dbReference type="ARBA" id="ARBA00023015"/>
    </source>
</evidence>
<dbReference type="NCBIfam" id="TIGR03824">
    <property type="entry name" value="FlgM_jcvi"/>
    <property type="match status" value="1"/>
</dbReference>
<sequence length="99" mass="10655">MSIERTNPLIPITAISQRNLNEGAQEARKTGNTQTKAMAGDTSVKLSEAQKKLVQPSNQDINVEKVARLKAAIADGTLTMDSSKIAEALFREAAESITK</sequence>
<dbReference type="OMA" id="QSKLMQP"/>
<dbReference type="SUPFAM" id="SSF101498">
    <property type="entry name" value="Anti-sigma factor FlgM"/>
    <property type="match status" value="1"/>
</dbReference>
<feature type="domain" description="Anti-sigma-28 factor FlgM C-terminal" evidence="9">
    <location>
        <begin position="43"/>
        <end position="89"/>
    </location>
</feature>
<name>A0A1Z1SUI5_PROMI</name>
<dbReference type="RefSeq" id="WP_004248342.1">
    <property type="nucleotide sequence ID" value="NZ_AP026827.1"/>
</dbReference>
<evidence type="ECO:0000313" key="12">
    <source>
        <dbReference type="EMBL" id="SPY95028.1"/>
    </source>
</evidence>
<keyword evidence="5" id="KW-0805">Transcription regulation</keyword>
<dbReference type="AlphaFoldDB" id="A0A1Z1SUI5"/>
<dbReference type="Proteomes" id="UP000195540">
    <property type="component" value="Chromosome"/>
</dbReference>
<evidence type="ECO:0000256" key="4">
    <source>
        <dbReference type="ARBA" id="ARBA00022795"/>
    </source>
</evidence>